<organism evidence="9 10">
    <name type="scientific">Clostridium sardiniense</name>
    <name type="common">Clostridium absonum</name>
    <dbReference type="NCBI Taxonomy" id="29369"/>
    <lineage>
        <taxon>Bacteria</taxon>
        <taxon>Bacillati</taxon>
        <taxon>Bacillota</taxon>
        <taxon>Clostridia</taxon>
        <taxon>Eubacteriales</taxon>
        <taxon>Clostridiaceae</taxon>
        <taxon>Clostridium</taxon>
    </lineage>
</organism>
<feature type="domain" description="Integral membrane bound transporter" evidence="8">
    <location>
        <begin position="349"/>
        <end position="470"/>
    </location>
</feature>
<comment type="caution">
    <text evidence="9">The sequence shown here is derived from an EMBL/GenBank/DDBJ whole genome shotgun (WGS) entry which is preliminary data.</text>
</comment>
<evidence type="ECO:0000256" key="2">
    <source>
        <dbReference type="ARBA" id="ARBA00022475"/>
    </source>
</evidence>
<feature type="transmembrane region" description="Helical" evidence="7">
    <location>
        <begin position="388"/>
        <end position="409"/>
    </location>
</feature>
<feature type="transmembrane region" description="Helical" evidence="7">
    <location>
        <begin position="453"/>
        <end position="475"/>
    </location>
</feature>
<evidence type="ECO:0000259" key="8">
    <source>
        <dbReference type="Pfam" id="PF13515"/>
    </source>
</evidence>
<keyword evidence="5 7" id="KW-0472">Membrane</keyword>
<gene>
    <name evidence="9" type="ORF">K5V21_14610</name>
</gene>
<dbReference type="Proteomes" id="UP001299068">
    <property type="component" value="Unassembled WGS sequence"/>
</dbReference>
<evidence type="ECO:0000256" key="7">
    <source>
        <dbReference type="SAM" id="Phobius"/>
    </source>
</evidence>
<keyword evidence="4 7" id="KW-1133">Transmembrane helix</keyword>
<evidence type="ECO:0000256" key="5">
    <source>
        <dbReference type="ARBA" id="ARBA00023136"/>
    </source>
</evidence>
<keyword evidence="3 7" id="KW-0812">Transmembrane</keyword>
<dbReference type="PANTHER" id="PTHR30509">
    <property type="entry name" value="P-HYDROXYBENZOIC ACID EFFLUX PUMP SUBUNIT-RELATED"/>
    <property type="match status" value="1"/>
</dbReference>
<keyword evidence="2" id="KW-1003">Cell membrane</keyword>
<evidence type="ECO:0000256" key="4">
    <source>
        <dbReference type="ARBA" id="ARBA00022989"/>
    </source>
</evidence>
<evidence type="ECO:0000256" key="1">
    <source>
        <dbReference type="ARBA" id="ARBA00004651"/>
    </source>
</evidence>
<feature type="transmembrane region" description="Helical" evidence="7">
    <location>
        <begin position="128"/>
        <end position="147"/>
    </location>
</feature>
<accession>A0ABS7L1C5</accession>
<dbReference type="RefSeq" id="WP_221861905.1">
    <property type="nucleotide sequence ID" value="NZ_JAIKTU010000012.1"/>
</dbReference>
<evidence type="ECO:0000256" key="6">
    <source>
        <dbReference type="ARBA" id="ARBA00043993"/>
    </source>
</evidence>
<proteinExistence type="inferred from homology"/>
<name>A0ABS7L1C5_CLOSR</name>
<comment type="similarity">
    <text evidence="6">Belongs to the YccS/YhfK family.</text>
</comment>
<reference evidence="9 10" key="1">
    <citation type="journal article" date="2021" name="Cell Host Microbe">
        <title>in vivo commensal control of Clostridioides difficile virulence.</title>
        <authorList>
            <person name="Girinathan B.P."/>
            <person name="Dibenedetto N."/>
            <person name="Worley J.N."/>
            <person name="Peltier J."/>
            <person name="Arrieta-Ortiz M.L."/>
            <person name="Rupa Christinal Immanuel S."/>
            <person name="Lavin R."/>
            <person name="Delaney M.L."/>
            <person name="Cummins C."/>
            <person name="Hoffmann M."/>
            <person name="Luo Y."/>
            <person name="Gonzalez-Escalona N."/>
            <person name="Allard M."/>
            <person name="Onderdonk A.B."/>
            <person name="Gerber G.K."/>
            <person name="Sonenshein A.L."/>
            <person name="Baliga N."/>
            <person name="Dupuy B."/>
            <person name="Bry L."/>
        </authorList>
    </citation>
    <scope>NUCLEOTIDE SEQUENCE [LARGE SCALE GENOMIC DNA]</scope>
    <source>
        <strain evidence="9 10">DSM 599</strain>
    </source>
</reference>
<comment type="subcellular location">
    <subcellularLocation>
        <location evidence="1">Cell membrane</location>
        <topology evidence="1">Multi-pass membrane protein</topology>
    </subcellularLocation>
</comment>
<evidence type="ECO:0000256" key="3">
    <source>
        <dbReference type="ARBA" id="ARBA00022692"/>
    </source>
</evidence>
<protein>
    <submittedName>
        <fullName evidence="9">FUSC family protein</fullName>
    </submittedName>
</protein>
<evidence type="ECO:0000313" key="9">
    <source>
        <dbReference type="EMBL" id="MBY0756678.1"/>
    </source>
</evidence>
<feature type="transmembrane region" description="Helical" evidence="7">
    <location>
        <begin position="430"/>
        <end position="447"/>
    </location>
</feature>
<dbReference type="Pfam" id="PF13515">
    <property type="entry name" value="FUSC_2"/>
    <property type="match status" value="1"/>
</dbReference>
<feature type="transmembrane region" description="Helical" evidence="7">
    <location>
        <begin position="339"/>
        <end position="359"/>
    </location>
</feature>
<keyword evidence="10" id="KW-1185">Reference proteome</keyword>
<dbReference type="EMBL" id="JAIKTU010000012">
    <property type="protein sequence ID" value="MBY0756678.1"/>
    <property type="molecule type" value="Genomic_DNA"/>
</dbReference>
<sequence>MNKKLVISKTIMFIFIVVFVIAFKSIFGAENTLIGVTTATAMLMLLQKDLTLSPVKNTVLLIILNVCIGLAATIASMNMWIAIPVNFIMMFVLSYSLCYNLKSPIYLPFSLQYLFLLVNPVNTDKLPMRFLSLVVGAIIIMIVQLIANRDNVLKKGNKLLVKSCDDMIEKIKNESLNKKDDSLDENIRTSLSAFRNIIYNKREQNFYLTEESRIKLNISVALEKIFILLEKLNYSNNEKIISDIETALIKIRGYLNDENTISDDIINSIKNYDGHDIEDLTTLKILNNISFIYEALGELKNLGKKQYNLINKIEKIPNNFKLTHNIESNYKARSAKFSYAVRIAIGITVAAFIMDYFHLREGRWIAFTMLSLVNPIYEVSKTKTRDRIIATIIGAIIVEVLFYIFKGVVERTLILMISGYISGYMKEYKYNMICVTVSAIGAAAILGDTNTMAINRIMFVILGAILAILINKFILPYSIKKDVKILKVMYINVIKEMIDSLKEAYKNKRGDKINNLFIVTSFIEERLKANNINSEDNLMELIIKERNLVCSIYELYIRIAKFNGDKKDIEVKFEKLKKEKNKDEKGFESKLGDYIHSSHSLDEKLILSNIIEVYNGIDKIKSLTV</sequence>
<dbReference type="PANTHER" id="PTHR30509:SF9">
    <property type="entry name" value="MULTIDRUG RESISTANCE PROTEIN MDTO"/>
    <property type="match status" value="1"/>
</dbReference>
<evidence type="ECO:0000313" key="10">
    <source>
        <dbReference type="Proteomes" id="UP001299068"/>
    </source>
</evidence>
<feature type="transmembrane region" description="Helical" evidence="7">
    <location>
        <begin position="81"/>
        <end position="98"/>
    </location>
</feature>
<feature type="transmembrane region" description="Helical" evidence="7">
    <location>
        <begin position="58"/>
        <end position="75"/>
    </location>
</feature>
<dbReference type="InterPro" id="IPR049453">
    <property type="entry name" value="Memb_transporter_dom"/>
</dbReference>